<dbReference type="Proteomes" id="UP000625574">
    <property type="component" value="Unassembled WGS sequence"/>
</dbReference>
<dbReference type="EMBL" id="JAEIOT010000004">
    <property type="protein sequence ID" value="MBI8999744.1"/>
    <property type="molecule type" value="Genomic_DNA"/>
</dbReference>
<dbReference type="RefSeq" id="WP_198735172.1">
    <property type="nucleotide sequence ID" value="NZ_JAEIOT010000004.1"/>
</dbReference>
<gene>
    <name evidence="2" type="ORF">JDV76_01970</name>
</gene>
<organism evidence="2 3">
    <name type="scientific">Corynebacterium marambiense</name>
    <dbReference type="NCBI Taxonomy" id="2765364"/>
    <lineage>
        <taxon>Bacteria</taxon>
        <taxon>Bacillati</taxon>
        <taxon>Actinomycetota</taxon>
        <taxon>Actinomycetes</taxon>
        <taxon>Mycobacteriales</taxon>
        <taxon>Corynebacteriaceae</taxon>
        <taxon>Corynebacterium</taxon>
    </lineage>
</organism>
<feature type="region of interest" description="Disordered" evidence="1">
    <location>
        <begin position="235"/>
        <end position="265"/>
    </location>
</feature>
<sequence length="265" mass="29485">MDRLLAEQRTITRLCLEVAADNGFVLAGAGALREHGITNRPTEDVDLFSVMDKIDSFGESIAAIEQQLTKHGYTVEHGRTTPTFAHMDIATPYGRIGLDAGLDWRANDPVHLQLGPVLDIEDVVASKLIALEGRRTSRDYLDVDAILRSGRFTGEQLLTMAENRDSGFNREFFSQALRDTTWQELSTEEIEMYELDGAYLDAVTHNLTAWADQIDNPHQGNTSLLTVLYDDHTTWTPNKTTSATRDTTSTQPSAPVNEDSSEQQL</sequence>
<keyword evidence="2" id="KW-0808">Transferase</keyword>
<dbReference type="GO" id="GO:0016740">
    <property type="term" value="F:transferase activity"/>
    <property type="evidence" value="ECO:0007669"/>
    <property type="project" value="UniProtKB-KW"/>
</dbReference>
<accession>A0ABS0VSJ4</accession>
<name>A0ABS0VSJ4_9CORY</name>
<evidence type="ECO:0000256" key="1">
    <source>
        <dbReference type="SAM" id="MobiDB-lite"/>
    </source>
</evidence>
<keyword evidence="3" id="KW-1185">Reference proteome</keyword>
<evidence type="ECO:0000313" key="2">
    <source>
        <dbReference type="EMBL" id="MBI8999744.1"/>
    </source>
</evidence>
<reference evidence="2 3" key="1">
    <citation type="submission" date="2020-12" db="EMBL/GenBank/DDBJ databases">
        <title>Genome public.</title>
        <authorList>
            <person name="Sun Q."/>
        </authorList>
    </citation>
    <scope>NUCLEOTIDE SEQUENCE [LARGE SCALE GENOMIC DNA]</scope>
    <source>
        <strain evidence="2 3">CCM 8864</strain>
    </source>
</reference>
<evidence type="ECO:0000313" key="3">
    <source>
        <dbReference type="Proteomes" id="UP000625574"/>
    </source>
</evidence>
<feature type="compositionally biased region" description="Low complexity" evidence="1">
    <location>
        <begin position="240"/>
        <end position="250"/>
    </location>
</feature>
<proteinExistence type="predicted"/>
<dbReference type="InterPro" id="IPR014942">
    <property type="entry name" value="AbiEii"/>
</dbReference>
<comment type="caution">
    <text evidence="2">The sequence shown here is derived from an EMBL/GenBank/DDBJ whole genome shotgun (WGS) entry which is preliminary data.</text>
</comment>
<protein>
    <submittedName>
        <fullName evidence="2">Nucleotidyl transferase AbiEii/AbiGii toxin family protein</fullName>
    </submittedName>
</protein>
<dbReference type="Pfam" id="PF08843">
    <property type="entry name" value="AbiEii"/>
    <property type="match status" value="1"/>
</dbReference>